<reference evidence="4" key="1">
    <citation type="submission" date="2016-10" db="EMBL/GenBank/DDBJ databases">
        <authorList>
            <person name="Varghese N."/>
            <person name="Submissions S."/>
        </authorList>
    </citation>
    <scope>NUCLEOTIDE SEQUENCE [LARGE SCALE GENOMIC DNA]</scope>
    <source>
        <strain evidence="4">CGMCC 4.7047</strain>
    </source>
</reference>
<evidence type="ECO:0000313" key="3">
    <source>
        <dbReference type="EMBL" id="SFT10012.1"/>
    </source>
</evidence>
<dbReference type="GO" id="GO:0004674">
    <property type="term" value="F:protein serine/threonine kinase activity"/>
    <property type="evidence" value="ECO:0007669"/>
    <property type="project" value="UniProtKB-KW"/>
</dbReference>
<keyword evidence="3" id="KW-0808">Transferase</keyword>
<dbReference type="Pfam" id="PF13581">
    <property type="entry name" value="HATPase_c_2"/>
    <property type="match status" value="1"/>
</dbReference>
<dbReference type="Gene3D" id="3.30.565.10">
    <property type="entry name" value="Histidine kinase-like ATPase, C-terminal domain"/>
    <property type="match status" value="1"/>
</dbReference>
<dbReference type="Proteomes" id="UP000198873">
    <property type="component" value="Unassembled WGS sequence"/>
</dbReference>
<evidence type="ECO:0000313" key="4">
    <source>
        <dbReference type="Proteomes" id="UP000198873"/>
    </source>
</evidence>
<evidence type="ECO:0000256" key="1">
    <source>
        <dbReference type="ARBA" id="ARBA00022527"/>
    </source>
</evidence>
<dbReference type="RefSeq" id="WP_093843888.1">
    <property type="nucleotide sequence ID" value="NZ_FPAB01000007.1"/>
</dbReference>
<dbReference type="EMBL" id="FPAB01000007">
    <property type="protein sequence ID" value="SFT10012.1"/>
    <property type="molecule type" value="Genomic_DNA"/>
</dbReference>
<protein>
    <submittedName>
        <fullName evidence="3">Anti-sigma regulatory factor (Ser/Thr protein kinase)</fullName>
    </submittedName>
</protein>
<keyword evidence="4" id="KW-1185">Reference proteome</keyword>
<dbReference type="CDD" id="cd16936">
    <property type="entry name" value="HATPase_RsbW-like"/>
    <property type="match status" value="1"/>
</dbReference>
<dbReference type="InterPro" id="IPR050267">
    <property type="entry name" value="Anti-sigma-factor_SerPK"/>
</dbReference>
<proteinExistence type="predicted"/>
<dbReference type="STRING" id="1176198.SAMN05444716_107186"/>
<dbReference type="SUPFAM" id="SSF55874">
    <property type="entry name" value="ATPase domain of HSP90 chaperone/DNA topoisomerase II/histidine kinase"/>
    <property type="match status" value="1"/>
</dbReference>
<sequence length="136" mass="14757">MHEYMSAVRIWELTCPGRPEEIGRVRRWARDILTGVPRVDDAVLIVSELGTNAVVHTASGLGNFRLVIAHSPDILTISVTDAGGAATRPQLVRPDEETPSGRGLGMVHAYATRLEIHNRGRSHTVTVELDLTAGLS</sequence>
<dbReference type="AlphaFoldDB" id="A0A1I6V8M0"/>
<gene>
    <name evidence="3" type="ORF">SAMN05444716_107186</name>
</gene>
<dbReference type="InterPro" id="IPR036890">
    <property type="entry name" value="HATPase_C_sf"/>
</dbReference>
<keyword evidence="1" id="KW-0723">Serine/threonine-protein kinase</keyword>
<dbReference type="InterPro" id="IPR003594">
    <property type="entry name" value="HATPase_dom"/>
</dbReference>
<organism evidence="3 4">
    <name type="scientific">Streptomyces harbinensis</name>
    <dbReference type="NCBI Taxonomy" id="1176198"/>
    <lineage>
        <taxon>Bacteria</taxon>
        <taxon>Bacillati</taxon>
        <taxon>Actinomycetota</taxon>
        <taxon>Actinomycetes</taxon>
        <taxon>Kitasatosporales</taxon>
        <taxon>Streptomycetaceae</taxon>
        <taxon>Streptomyces</taxon>
    </lineage>
</organism>
<feature type="domain" description="Histidine kinase/HSP90-like ATPase" evidence="2">
    <location>
        <begin position="16"/>
        <end position="127"/>
    </location>
</feature>
<accession>A0A1I6V8M0</accession>
<evidence type="ECO:0000259" key="2">
    <source>
        <dbReference type="Pfam" id="PF13581"/>
    </source>
</evidence>
<name>A0A1I6V8M0_9ACTN</name>
<dbReference type="PANTHER" id="PTHR35526">
    <property type="entry name" value="ANTI-SIGMA-F FACTOR RSBW-RELATED"/>
    <property type="match status" value="1"/>
</dbReference>
<keyword evidence="3" id="KW-0418">Kinase</keyword>
<dbReference type="PANTHER" id="PTHR35526:SF3">
    <property type="entry name" value="ANTI-SIGMA-F FACTOR RSBW"/>
    <property type="match status" value="1"/>
</dbReference>